<dbReference type="Gene3D" id="1.25.40.10">
    <property type="entry name" value="Tetratricopeptide repeat domain"/>
    <property type="match status" value="1"/>
</dbReference>
<name>A0A1D6LA24_MAIZE</name>
<dbReference type="InParanoid" id="A0A1D6LA24"/>
<protein>
    <recommendedName>
        <fullName evidence="2">Pentatricopeptide repeat-containing protein</fullName>
    </recommendedName>
</protein>
<dbReference type="EMBL" id="CM007647">
    <property type="protein sequence ID" value="ONM10987.1"/>
    <property type="molecule type" value="Genomic_DNA"/>
</dbReference>
<evidence type="ECO:0000313" key="1">
    <source>
        <dbReference type="EMBL" id="ONM10987.1"/>
    </source>
</evidence>
<evidence type="ECO:0008006" key="2">
    <source>
        <dbReference type="Google" id="ProtNLM"/>
    </source>
</evidence>
<proteinExistence type="predicted"/>
<dbReference type="SMR" id="A0A1D6LA24"/>
<organism evidence="1">
    <name type="scientific">Zea mays</name>
    <name type="common">Maize</name>
    <dbReference type="NCBI Taxonomy" id="4577"/>
    <lineage>
        <taxon>Eukaryota</taxon>
        <taxon>Viridiplantae</taxon>
        <taxon>Streptophyta</taxon>
        <taxon>Embryophyta</taxon>
        <taxon>Tracheophyta</taxon>
        <taxon>Spermatophyta</taxon>
        <taxon>Magnoliopsida</taxon>
        <taxon>Liliopsida</taxon>
        <taxon>Poales</taxon>
        <taxon>Poaceae</taxon>
        <taxon>PACMAD clade</taxon>
        <taxon>Panicoideae</taxon>
        <taxon>Andropogonodae</taxon>
        <taxon>Andropogoneae</taxon>
        <taxon>Tripsacinae</taxon>
        <taxon>Zea</taxon>
    </lineage>
</organism>
<gene>
    <name evidence="1" type="ORF">ZEAMMB73_Zm00001d034681</name>
</gene>
<dbReference type="STRING" id="4577.A0A1D6LA24"/>
<reference evidence="1" key="1">
    <citation type="submission" date="2015-12" db="EMBL/GenBank/DDBJ databases">
        <title>Update maize B73 reference genome by single molecule sequencing technologies.</title>
        <authorList>
            <consortium name="Maize Genome Sequencing Project"/>
            <person name="Ware D."/>
        </authorList>
    </citation>
    <scope>NUCLEOTIDE SEQUENCE [LARGE SCALE GENOMIC DNA]</scope>
    <source>
        <tissue evidence="1">Seedling</tissue>
    </source>
</reference>
<dbReference type="AlphaFoldDB" id="A0A1D6LA24"/>
<dbReference type="InterPro" id="IPR011990">
    <property type="entry name" value="TPR-like_helical_dom_sf"/>
</dbReference>
<sequence length="125" mass="14230">MVELFHGMLETGVEPDMATRENLMAVCGRSGFHGDATEPYFQGSQLDDAVKAYMDMRKSRWTDAYNLLEEIKTDRASSTHQERGEMEKSTVTRGLPIAKVVYCFLNDPLSVSFHSPKWNKDESYV</sequence>
<dbReference type="PaxDb" id="4577-GRMZM2G043235_P01"/>
<accession>A0A1D6LA24</accession>
<dbReference type="eggNOG" id="KOG4197">
    <property type="taxonomic scope" value="Eukaryota"/>
</dbReference>